<evidence type="ECO:0000313" key="2">
    <source>
        <dbReference type="Proteomes" id="UP000649617"/>
    </source>
</evidence>
<comment type="caution">
    <text evidence="1">The sequence shown here is derived from an EMBL/GenBank/DDBJ whole genome shotgun (WGS) entry which is preliminary data.</text>
</comment>
<evidence type="ECO:0000313" key="1">
    <source>
        <dbReference type="EMBL" id="CAE7503370.1"/>
    </source>
</evidence>
<accession>A0A812SZ66</accession>
<protein>
    <submittedName>
        <fullName evidence="1">Uncharacterized protein</fullName>
    </submittedName>
</protein>
<proteinExistence type="predicted"/>
<keyword evidence="2" id="KW-1185">Reference proteome</keyword>
<reference evidence="1" key="1">
    <citation type="submission" date="2021-02" db="EMBL/GenBank/DDBJ databases">
        <authorList>
            <person name="Dougan E. K."/>
            <person name="Rhodes N."/>
            <person name="Thang M."/>
            <person name="Chan C."/>
        </authorList>
    </citation>
    <scope>NUCLEOTIDE SEQUENCE</scope>
</reference>
<dbReference type="AlphaFoldDB" id="A0A812SZ66"/>
<gene>
    <name evidence="1" type="ORF">SPIL2461_LOCUS13035</name>
</gene>
<organism evidence="1 2">
    <name type="scientific">Symbiodinium pilosum</name>
    <name type="common">Dinoflagellate</name>
    <dbReference type="NCBI Taxonomy" id="2952"/>
    <lineage>
        <taxon>Eukaryota</taxon>
        <taxon>Sar</taxon>
        <taxon>Alveolata</taxon>
        <taxon>Dinophyceae</taxon>
        <taxon>Suessiales</taxon>
        <taxon>Symbiodiniaceae</taxon>
        <taxon>Symbiodinium</taxon>
    </lineage>
</organism>
<dbReference type="Proteomes" id="UP000649617">
    <property type="component" value="Unassembled WGS sequence"/>
</dbReference>
<name>A0A812SZ66_SYMPI</name>
<feature type="non-terminal residue" evidence="1">
    <location>
        <position position="1"/>
    </location>
</feature>
<dbReference type="EMBL" id="CAJNIZ010027892">
    <property type="protein sequence ID" value="CAE7503370.1"/>
    <property type="molecule type" value="Genomic_DNA"/>
</dbReference>
<sequence>MMLRPQRRSPRRLAELLRDRIGSGALECAMGCFTWCENACCVSSPATSVEAVSVKLDLLPQHVYIE</sequence>